<comment type="caution">
    <text evidence="1">The sequence shown here is derived from an EMBL/GenBank/DDBJ whole genome shotgun (WGS) entry which is preliminary data.</text>
</comment>
<protein>
    <recommendedName>
        <fullName evidence="3">Reverse transcriptase domain-containing protein</fullName>
    </recommendedName>
</protein>
<dbReference type="STRING" id="3750.A0A498HZU8"/>
<proteinExistence type="predicted"/>
<name>A0A498HZU8_MALDO</name>
<evidence type="ECO:0000313" key="2">
    <source>
        <dbReference type="Proteomes" id="UP000290289"/>
    </source>
</evidence>
<keyword evidence="2" id="KW-1185">Reference proteome</keyword>
<dbReference type="Proteomes" id="UP000290289">
    <property type="component" value="Chromosome 15"/>
</dbReference>
<evidence type="ECO:0000313" key="1">
    <source>
        <dbReference type="EMBL" id="RXH75634.1"/>
    </source>
</evidence>
<sequence>MVKDFFESCSRLRLINHKNIGLFPKLENLEAVANFRPIRAFARARSIHDNILIAHEIFSSFKDKKSSTTGTYITSSSFSILMNGKTHGDFYPSTGIRQGDPLSPYIFILCV</sequence>
<organism evidence="1 2">
    <name type="scientific">Malus domestica</name>
    <name type="common">Apple</name>
    <name type="synonym">Pyrus malus</name>
    <dbReference type="NCBI Taxonomy" id="3750"/>
    <lineage>
        <taxon>Eukaryota</taxon>
        <taxon>Viridiplantae</taxon>
        <taxon>Streptophyta</taxon>
        <taxon>Embryophyta</taxon>
        <taxon>Tracheophyta</taxon>
        <taxon>Spermatophyta</taxon>
        <taxon>Magnoliopsida</taxon>
        <taxon>eudicotyledons</taxon>
        <taxon>Gunneridae</taxon>
        <taxon>Pentapetalae</taxon>
        <taxon>rosids</taxon>
        <taxon>fabids</taxon>
        <taxon>Rosales</taxon>
        <taxon>Rosaceae</taxon>
        <taxon>Amygdaloideae</taxon>
        <taxon>Maleae</taxon>
        <taxon>Malus</taxon>
    </lineage>
</organism>
<reference evidence="1 2" key="1">
    <citation type="submission" date="2018-10" db="EMBL/GenBank/DDBJ databases">
        <title>A high-quality apple genome assembly.</title>
        <authorList>
            <person name="Hu J."/>
        </authorList>
    </citation>
    <scope>NUCLEOTIDE SEQUENCE [LARGE SCALE GENOMIC DNA]</scope>
    <source>
        <strain evidence="2">cv. HFTH1</strain>
        <tissue evidence="1">Young leaf</tissue>
    </source>
</reference>
<accession>A0A498HZU8</accession>
<dbReference type="PANTHER" id="PTHR46890:SF48">
    <property type="entry name" value="RNA-DIRECTED DNA POLYMERASE"/>
    <property type="match status" value="1"/>
</dbReference>
<dbReference type="InterPro" id="IPR052343">
    <property type="entry name" value="Retrotransposon-Effector_Assoc"/>
</dbReference>
<evidence type="ECO:0008006" key="3">
    <source>
        <dbReference type="Google" id="ProtNLM"/>
    </source>
</evidence>
<dbReference type="PANTHER" id="PTHR46890">
    <property type="entry name" value="NON-LTR RETROLELEMENT REVERSE TRANSCRIPTASE-LIKE PROTEIN-RELATED"/>
    <property type="match status" value="1"/>
</dbReference>
<gene>
    <name evidence="1" type="ORF">DVH24_039333</name>
</gene>
<dbReference type="EMBL" id="RDQH01000341">
    <property type="protein sequence ID" value="RXH75634.1"/>
    <property type="molecule type" value="Genomic_DNA"/>
</dbReference>
<dbReference type="AlphaFoldDB" id="A0A498HZU8"/>